<name>A0ABD1C7Q0_CARAN</name>
<proteinExistence type="predicted"/>
<dbReference type="InterPro" id="IPR005162">
    <property type="entry name" value="Retrotrans_gag_dom"/>
</dbReference>
<comment type="caution">
    <text evidence="3">The sequence shown here is derived from an EMBL/GenBank/DDBJ whole genome shotgun (WGS) entry which is preliminary data.</text>
</comment>
<feature type="region of interest" description="Disordered" evidence="1">
    <location>
        <begin position="161"/>
        <end position="208"/>
    </location>
</feature>
<feature type="region of interest" description="Disordered" evidence="1">
    <location>
        <begin position="446"/>
        <end position="466"/>
    </location>
</feature>
<evidence type="ECO:0000313" key="3">
    <source>
        <dbReference type="EMBL" id="KAL1225226.1"/>
    </source>
</evidence>
<dbReference type="PANTHER" id="PTHR35046">
    <property type="entry name" value="ZINC KNUCKLE (CCHC-TYPE) FAMILY PROTEIN"/>
    <property type="match status" value="1"/>
</dbReference>
<reference evidence="3 4" key="1">
    <citation type="submission" date="2024-04" db="EMBL/GenBank/DDBJ databases">
        <title>Genome assembly C_amara_ONT_v2.</title>
        <authorList>
            <person name="Yant L."/>
            <person name="Moore C."/>
            <person name="Slenker M."/>
        </authorList>
    </citation>
    <scope>NUCLEOTIDE SEQUENCE [LARGE SCALE GENOMIC DNA]</scope>
    <source>
        <tissue evidence="3">Leaf</tissue>
    </source>
</reference>
<accession>A0ABD1C7Q0</accession>
<gene>
    <name evidence="3" type="ORF">V5N11_002423</name>
</gene>
<keyword evidence="4" id="KW-1185">Reference proteome</keyword>
<evidence type="ECO:0000259" key="2">
    <source>
        <dbReference type="Pfam" id="PF03732"/>
    </source>
</evidence>
<dbReference type="PANTHER" id="PTHR35046:SF9">
    <property type="entry name" value="RNA-DIRECTED DNA POLYMERASE"/>
    <property type="match status" value="1"/>
</dbReference>
<evidence type="ECO:0000256" key="1">
    <source>
        <dbReference type="SAM" id="MobiDB-lite"/>
    </source>
</evidence>
<protein>
    <recommendedName>
        <fullName evidence="2">Retrotransposon gag domain-containing protein</fullName>
    </recommendedName>
</protein>
<dbReference type="Proteomes" id="UP001558713">
    <property type="component" value="Unassembled WGS sequence"/>
</dbReference>
<sequence length="466" mass="54392">MRGIKLEFPPFYGRDDPKAYLEWEKRIELVFDSKNYSELKKVRKATYEFYGYANTWWDQLVTIRRRNGKNPVKTWVEMKSVMRKRFVPCGYHQEQHYVDTFRKLEDLMLEYLQGEQQQPKKRNTKPKVEVQPPTEVAKFVEQSGHEEVIAVQENLQSALTVEEENHEKNEQPECAVQEPESKKSEEGDSEEKQTGRNITEAVPKKPCTKTIEENHGVIYSMLIKEKQPDSPQLFSIKDGTVSRTKLFQEEGYDMIMESSEKTSVPCSAQTKSMINFSIPSATWSTFSPHLEHTSKLNHSNPSSGEEVIQLPNQVTPSLRESDIRAFNNYFQPNQKESSYETNYSGILIHHRVWENCIHHNAGSDLGDMNFTSQWICFRPYCATEPKTMMHRPTKVRSRRQTNWIILLDLLGFQQAQEQKKWISDHKVIAHFPKWVNLVLYLKNSKSSPFKSSQNHVWHPGTSTKPK</sequence>
<dbReference type="AlphaFoldDB" id="A0ABD1C7Q0"/>
<organism evidence="3 4">
    <name type="scientific">Cardamine amara subsp. amara</name>
    <dbReference type="NCBI Taxonomy" id="228776"/>
    <lineage>
        <taxon>Eukaryota</taxon>
        <taxon>Viridiplantae</taxon>
        <taxon>Streptophyta</taxon>
        <taxon>Embryophyta</taxon>
        <taxon>Tracheophyta</taxon>
        <taxon>Spermatophyta</taxon>
        <taxon>Magnoliopsida</taxon>
        <taxon>eudicotyledons</taxon>
        <taxon>Gunneridae</taxon>
        <taxon>Pentapetalae</taxon>
        <taxon>rosids</taxon>
        <taxon>malvids</taxon>
        <taxon>Brassicales</taxon>
        <taxon>Brassicaceae</taxon>
        <taxon>Cardamineae</taxon>
        <taxon>Cardamine</taxon>
    </lineage>
</organism>
<feature type="compositionally biased region" description="Basic and acidic residues" evidence="1">
    <location>
        <begin position="179"/>
        <end position="194"/>
    </location>
</feature>
<dbReference type="Pfam" id="PF03732">
    <property type="entry name" value="Retrotrans_gag"/>
    <property type="match status" value="1"/>
</dbReference>
<feature type="domain" description="Retrotransposon gag" evidence="2">
    <location>
        <begin position="45"/>
        <end position="93"/>
    </location>
</feature>
<dbReference type="EMBL" id="JBANAX010000038">
    <property type="protein sequence ID" value="KAL1225226.1"/>
    <property type="molecule type" value="Genomic_DNA"/>
</dbReference>
<evidence type="ECO:0000313" key="4">
    <source>
        <dbReference type="Proteomes" id="UP001558713"/>
    </source>
</evidence>